<dbReference type="Pfam" id="PF00015">
    <property type="entry name" value="MCPsignal"/>
    <property type="match status" value="1"/>
</dbReference>
<evidence type="ECO:0000256" key="6">
    <source>
        <dbReference type="ARBA" id="ARBA00023136"/>
    </source>
</evidence>
<evidence type="ECO:0000256" key="9">
    <source>
        <dbReference type="SAM" id="Coils"/>
    </source>
</evidence>
<keyword evidence="14" id="KW-1185">Reference proteome</keyword>
<dbReference type="EMBL" id="JBHTLQ010000039">
    <property type="protein sequence ID" value="MFD1191975.1"/>
    <property type="molecule type" value="Genomic_DNA"/>
</dbReference>
<feature type="domain" description="HAMP" evidence="12">
    <location>
        <begin position="424"/>
        <end position="476"/>
    </location>
</feature>
<evidence type="ECO:0000256" key="7">
    <source>
        <dbReference type="ARBA" id="ARBA00029447"/>
    </source>
</evidence>
<evidence type="ECO:0000256" key="8">
    <source>
        <dbReference type="PROSITE-ProRule" id="PRU00284"/>
    </source>
</evidence>
<keyword evidence="2" id="KW-1003">Cell membrane</keyword>
<comment type="similarity">
    <text evidence="7">Belongs to the methyl-accepting chemotaxis (MCP) protein family.</text>
</comment>
<keyword evidence="3" id="KW-0145">Chemotaxis</keyword>
<feature type="domain" description="HAMP" evidence="12">
    <location>
        <begin position="343"/>
        <end position="396"/>
    </location>
</feature>
<evidence type="ECO:0000256" key="2">
    <source>
        <dbReference type="ARBA" id="ARBA00022475"/>
    </source>
</evidence>
<evidence type="ECO:0000259" key="12">
    <source>
        <dbReference type="PROSITE" id="PS50885"/>
    </source>
</evidence>
<proteinExistence type="inferred from homology"/>
<dbReference type="RefSeq" id="WP_377354204.1">
    <property type="nucleotide sequence ID" value="NZ_JBHTLQ010000039.1"/>
</dbReference>
<gene>
    <name evidence="13" type="ORF">ACFQ27_15395</name>
</gene>
<accession>A0ABW3T8J5</accession>
<evidence type="ECO:0000256" key="3">
    <source>
        <dbReference type="ARBA" id="ARBA00022500"/>
    </source>
</evidence>
<dbReference type="PRINTS" id="PR00260">
    <property type="entry name" value="CHEMTRNSDUCR"/>
</dbReference>
<comment type="subcellular location">
    <subcellularLocation>
        <location evidence="1">Cell membrane</location>
        <topology evidence="1">Multi-pass membrane protein</topology>
    </subcellularLocation>
</comment>
<sequence length="750" mass="77903">MELFGKAKVAGKLIAAAGLTIGALLLVAALLLSRQTGGAAAKLSDKYGDALGQSLAESVAGDLNQVQNSVDTMATAIATMHEHGLRDRTLVMDVTKRNLDASPLVLGSWFFAAPDAWDGRDAEMKGLKDQGANSNGRLEPYWAKTPDGVVMEPPEDDQIFTSDFYGLAAKTGKSAITEPYPYPVNGKTVLMTSITAPVYSGGVLIGVAGMDIALDTISDELGKVRPFGDGRVMLLSGGGKWVAHPDAAHRMKAYGDAKVEQVLAALKDGKSLNLSGIKIDGVSTDRRLVPIELPKSNASWGVLVDAPTATVGAPARNLVVAMSVGGLVVIAAVLLSLWAAAQKIVGGPLGRLTGAVASLSAGRYDQSVTGVEGKDEVGQIARALEQFREKLSEGERMRGEQELLRAEAEAARTRAAEEQRLAAERQAVVVSSLEGALSRLSGGDLTARVHETFPPEYEQLKRDFNGAMSRLEDAMTTVVGNTSTITAGAGEIAQAADDLSRRTEQQAASLEETAAALDQITATVRRTAQGAEHASAVVAQARIDAERSGQVVANAVAAMGEIETSSSQISQIIGVIDEIAFQTNLLALNAGVEAARAGDAGKGFAVVASEVRALAQRSAEAAREIKDLIGASAGQVDRGVGLVGETGEALQRIVSQITEITAVVGEIAASSKEQASGLAQVNTAVNQMDQVTQQNAAMVEQSTAASHALAREATELAELMGQFRVSSAPANGARGQQARLAAAMGARRAG</sequence>
<organism evidence="13 14">
    <name type="scientific">Phenylobacterium conjunctum</name>
    <dbReference type="NCBI Taxonomy" id="1298959"/>
    <lineage>
        <taxon>Bacteria</taxon>
        <taxon>Pseudomonadati</taxon>
        <taxon>Pseudomonadota</taxon>
        <taxon>Alphaproteobacteria</taxon>
        <taxon>Caulobacterales</taxon>
        <taxon>Caulobacteraceae</taxon>
        <taxon>Phenylobacterium</taxon>
    </lineage>
</organism>
<name>A0ABW3T8J5_9CAUL</name>
<keyword evidence="6 10" id="KW-0472">Membrane</keyword>
<keyword evidence="8" id="KW-0807">Transducer</keyword>
<evidence type="ECO:0000313" key="13">
    <source>
        <dbReference type="EMBL" id="MFD1191975.1"/>
    </source>
</evidence>
<protein>
    <submittedName>
        <fullName evidence="13">Methyl-accepting chemotaxis protein</fullName>
    </submittedName>
</protein>
<dbReference type="InterPro" id="IPR051310">
    <property type="entry name" value="MCP_chemotaxis"/>
</dbReference>
<feature type="coiled-coil region" evidence="9">
    <location>
        <begin position="493"/>
        <end position="520"/>
    </location>
</feature>
<dbReference type="SMART" id="SM00283">
    <property type="entry name" value="MA"/>
    <property type="match status" value="1"/>
</dbReference>
<evidence type="ECO:0000256" key="4">
    <source>
        <dbReference type="ARBA" id="ARBA00022692"/>
    </source>
</evidence>
<dbReference type="InterPro" id="IPR004089">
    <property type="entry name" value="MCPsignal_dom"/>
</dbReference>
<dbReference type="SUPFAM" id="SSF158472">
    <property type="entry name" value="HAMP domain-like"/>
    <property type="match status" value="1"/>
</dbReference>
<evidence type="ECO:0000256" key="1">
    <source>
        <dbReference type="ARBA" id="ARBA00004651"/>
    </source>
</evidence>
<dbReference type="SUPFAM" id="SSF58104">
    <property type="entry name" value="Methyl-accepting chemotaxis protein (MCP) signaling domain"/>
    <property type="match status" value="1"/>
</dbReference>
<dbReference type="Pfam" id="PF00672">
    <property type="entry name" value="HAMP"/>
    <property type="match status" value="2"/>
</dbReference>
<comment type="caution">
    <text evidence="13">The sequence shown here is derived from an EMBL/GenBank/DDBJ whole genome shotgun (WGS) entry which is preliminary data.</text>
</comment>
<dbReference type="PROSITE" id="PS50885">
    <property type="entry name" value="HAMP"/>
    <property type="match status" value="2"/>
</dbReference>
<dbReference type="Proteomes" id="UP001597216">
    <property type="component" value="Unassembled WGS sequence"/>
</dbReference>
<dbReference type="CDD" id="cd12913">
    <property type="entry name" value="PDC1_MCP_like"/>
    <property type="match status" value="1"/>
</dbReference>
<dbReference type="InterPro" id="IPR004090">
    <property type="entry name" value="Chemotax_Me-accpt_rcpt"/>
</dbReference>
<evidence type="ECO:0000256" key="5">
    <source>
        <dbReference type="ARBA" id="ARBA00022989"/>
    </source>
</evidence>
<feature type="domain" description="Methyl-accepting transducer" evidence="11">
    <location>
        <begin position="481"/>
        <end position="710"/>
    </location>
</feature>
<dbReference type="Gene3D" id="6.10.340.10">
    <property type="match status" value="1"/>
</dbReference>
<dbReference type="Pfam" id="PF02743">
    <property type="entry name" value="dCache_1"/>
    <property type="match status" value="1"/>
</dbReference>
<dbReference type="PANTHER" id="PTHR43531">
    <property type="entry name" value="PROTEIN ICFG"/>
    <property type="match status" value="1"/>
</dbReference>
<dbReference type="Gene3D" id="1.10.287.950">
    <property type="entry name" value="Methyl-accepting chemotaxis protein"/>
    <property type="match status" value="1"/>
</dbReference>
<dbReference type="InterPro" id="IPR033479">
    <property type="entry name" value="dCache_1"/>
</dbReference>
<keyword evidence="4 10" id="KW-0812">Transmembrane</keyword>
<keyword evidence="9" id="KW-0175">Coiled coil</keyword>
<dbReference type="CDD" id="cd18774">
    <property type="entry name" value="PDC2_HK_sensor"/>
    <property type="match status" value="1"/>
</dbReference>
<dbReference type="InterPro" id="IPR003660">
    <property type="entry name" value="HAMP_dom"/>
</dbReference>
<keyword evidence="5 10" id="KW-1133">Transmembrane helix</keyword>
<dbReference type="CDD" id="cd11386">
    <property type="entry name" value="MCP_signal"/>
    <property type="match status" value="1"/>
</dbReference>
<evidence type="ECO:0000256" key="10">
    <source>
        <dbReference type="SAM" id="Phobius"/>
    </source>
</evidence>
<dbReference type="PANTHER" id="PTHR43531:SF11">
    <property type="entry name" value="METHYL-ACCEPTING CHEMOTAXIS PROTEIN 3"/>
    <property type="match status" value="1"/>
</dbReference>
<dbReference type="Gene3D" id="3.30.450.20">
    <property type="entry name" value="PAS domain"/>
    <property type="match status" value="2"/>
</dbReference>
<evidence type="ECO:0000259" key="11">
    <source>
        <dbReference type="PROSITE" id="PS50111"/>
    </source>
</evidence>
<dbReference type="PROSITE" id="PS50111">
    <property type="entry name" value="CHEMOTAXIS_TRANSDUC_2"/>
    <property type="match status" value="1"/>
</dbReference>
<feature type="transmembrane region" description="Helical" evidence="10">
    <location>
        <begin position="318"/>
        <end position="341"/>
    </location>
</feature>
<reference evidence="14" key="1">
    <citation type="journal article" date="2019" name="Int. J. Syst. Evol. Microbiol.">
        <title>The Global Catalogue of Microorganisms (GCM) 10K type strain sequencing project: providing services to taxonomists for standard genome sequencing and annotation.</title>
        <authorList>
            <consortium name="The Broad Institute Genomics Platform"/>
            <consortium name="The Broad Institute Genome Sequencing Center for Infectious Disease"/>
            <person name="Wu L."/>
            <person name="Ma J."/>
        </authorList>
    </citation>
    <scope>NUCLEOTIDE SEQUENCE [LARGE SCALE GENOMIC DNA]</scope>
    <source>
        <strain evidence="14">CCUG 55074</strain>
    </source>
</reference>
<dbReference type="SMART" id="SM00304">
    <property type="entry name" value="HAMP"/>
    <property type="match status" value="2"/>
</dbReference>
<evidence type="ECO:0000313" key="14">
    <source>
        <dbReference type="Proteomes" id="UP001597216"/>
    </source>
</evidence>
<dbReference type="CDD" id="cd06225">
    <property type="entry name" value="HAMP"/>
    <property type="match status" value="1"/>
</dbReference>